<reference evidence="3" key="1">
    <citation type="submission" date="2021-01" db="EMBL/GenBank/DDBJ databases">
        <authorList>
            <person name="Corre E."/>
            <person name="Pelletier E."/>
            <person name="Niang G."/>
            <person name="Scheremetjew M."/>
            <person name="Finn R."/>
            <person name="Kale V."/>
            <person name="Holt S."/>
            <person name="Cochrane G."/>
            <person name="Meng A."/>
            <person name="Brown T."/>
            <person name="Cohen L."/>
        </authorList>
    </citation>
    <scope>NUCLEOTIDE SEQUENCE</scope>
    <source>
        <strain evidence="3">CCMP645</strain>
    </source>
</reference>
<accession>A0A7S4C6D9</accession>
<proteinExistence type="predicted"/>
<dbReference type="EMBL" id="HBIZ01067213">
    <property type="protein sequence ID" value="CAE0788424.1"/>
    <property type="molecule type" value="Transcribed_RNA"/>
</dbReference>
<keyword evidence="2" id="KW-1133">Transmembrane helix</keyword>
<sequence>MLAAQKSSLEANVRQRLVAIRERELEYYTDNCRHLGDLGALLAGLAFSGIRYHYLLERQHSWMVQEGDALEEVIFLSLLTITLGCGLQTVLIAMLVAMLGPSLALRGPDGSLHDAVCGMQVWNSLMLALFMTSLVMLQLSALSFIYGHKQLGFYCRSLLLGVNVLTIVLTFHYSRMVLRLFRIPHEIAVSGAFFDEFGRRLDPEIEDLPRPRQRFGALSRRCSQLRSRFSSVTPHETHEAVGLLPPTHAQPDEMDGADDRLAADADHDELDAVLDETLHLASEAFLEDRGGAHGRSRGDGMGRAGGWRQAVPLAARLVRLLLGEAPVHKQTHDGAG</sequence>
<feature type="transmembrane region" description="Helical" evidence="2">
    <location>
        <begin position="35"/>
        <end position="54"/>
    </location>
</feature>
<feature type="transmembrane region" description="Helical" evidence="2">
    <location>
        <begin position="151"/>
        <end position="173"/>
    </location>
</feature>
<organism evidence="3">
    <name type="scientific">Chrysotila carterae</name>
    <name type="common">Marine alga</name>
    <name type="synonym">Syracosphaera carterae</name>
    <dbReference type="NCBI Taxonomy" id="13221"/>
    <lineage>
        <taxon>Eukaryota</taxon>
        <taxon>Haptista</taxon>
        <taxon>Haptophyta</taxon>
        <taxon>Prymnesiophyceae</taxon>
        <taxon>Isochrysidales</taxon>
        <taxon>Isochrysidaceae</taxon>
        <taxon>Chrysotila</taxon>
    </lineage>
</organism>
<evidence type="ECO:0000256" key="1">
    <source>
        <dbReference type="SAM" id="MobiDB-lite"/>
    </source>
</evidence>
<name>A0A7S4C6D9_CHRCT</name>
<feature type="transmembrane region" description="Helical" evidence="2">
    <location>
        <begin position="74"/>
        <end position="100"/>
    </location>
</feature>
<dbReference type="AlphaFoldDB" id="A0A7S4C6D9"/>
<keyword evidence="2" id="KW-0472">Membrane</keyword>
<gene>
    <name evidence="3" type="ORF">PCAR00345_LOCUS41133</name>
</gene>
<feature type="transmembrane region" description="Helical" evidence="2">
    <location>
        <begin position="121"/>
        <end position="145"/>
    </location>
</feature>
<protein>
    <submittedName>
        <fullName evidence="3">Uncharacterized protein</fullName>
    </submittedName>
</protein>
<evidence type="ECO:0000256" key="2">
    <source>
        <dbReference type="SAM" id="Phobius"/>
    </source>
</evidence>
<feature type="region of interest" description="Disordered" evidence="1">
    <location>
        <begin position="236"/>
        <end position="257"/>
    </location>
</feature>
<evidence type="ECO:0000313" key="3">
    <source>
        <dbReference type="EMBL" id="CAE0788424.1"/>
    </source>
</evidence>
<keyword evidence="2" id="KW-0812">Transmembrane</keyword>